<dbReference type="Proteomes" id="UP001595792">
    <property type="component" value="Unassembled WGS sequence"/>
</dbReference>
<dbReference type="Pfam" id="PF00072">
    <property type="entry name" value="Response_reg"/>
    <property type="match status" value="1"/>
</dbReference>
<dbReference type="CDD" id="cd00082">
    <property type="entry name" value="HisKA"/>
    <property type="match status" value="1"/>
</dbReference>
<dbReference type="Pfam" id="PF12833">
    <property type="entry name" value="HTH_18"/>
    <property type="match status" value="1"/>
</dbReference>
<dbReference type="PROSITE" id="PS01124">
    <property type="entry name" value="HTH_ARAC_FAMILY_2"/>
    <property type="match status" value="1"/>
</dbReference>
<dbReference type="SUPFAM" id="SSF55874">
    <property type="entry name" value="ATPase domain of HSP90 chaperone/DNA topoisomerase II/histidine kinase"/>
    <property type="match status" value="1"/>
</dbReference>
<evidence type="ECO:0000259" key="9">
    <source>
        <dbReference type="PROSITE" id="PS50109"/>
    </source>
</evidence>
<evidence type="ECO:0000256" key="5">
    <source>
        <dbReference type="ARBA" id="ARBA00023163"/>
    </source>
</evidence>
<keyword evidence="3 6" id="KW-0597">Phosphoprotein</keyword>
<dbReference type="InterPro" id="IPR009057">
    <property type="entry name" value="Homeodomain-like_sf"/>
</dbReference>
<evidence type="ECO:0000256" key="4">
    <source>
        <dbReference type="ARBA" id="ARBA00023015"/>
    </source>
</evidence>
<dbReference type="CDD" id="cd06308">
    <property type="entry name" value="PBP1_sensor_kinase-like"/>
    <property type="match status" value="1"/>
</dbReference>
<dbReference type="PRINTS" id="PR00344">
    <property type="entry name" value="BCTRLSENSOR"/>
</dbReference>
<dbReference type="Pfam" id="PF00512">
    <property type="entry name" value="HisKA"/>
    <property type="match status" value="1"/>
</dbReference>
<feature type="domain" description="Response regulatory" evidence="10">
    <location>
        <begin position="681"/>
        <end position="796"/>
    </location>
</feature>
<evidence type="ECO:0000259" key="10">
    <source>
        <dbReference type="PROSITE" id="PS50110"/>
    </source>
</evidence>
<dbReference type="Gene3D" id="1.10.287.130">
    <property type="match status" value="1"/>
</dbReference>
<dbReference type="SUPFAM" id="SSF52172">
    <property type="entry name" value="CheY-like"/>
    <property type="match status" value="1"/>
</dbReference>
<keyword evidence="7" id="KW-1133">Transmembrane helix</keyword>
<feature type="modified residue" description="4-aspartylphosphate" evidence="6">
    <location>
        <position position="729"/>
    </location>
</feature>
<protein>
    <recommendedName>
        <fullName evidence="2">histidine kinase</fullName>
        <ecNumber evidence="2">2.7.13.3</ecNumber>
    </recommendedName>
</protein>
<dbReference type="Gene3D" id="3.30.565.10">
    <property type="entry name" value="Histidine kinase-like ATPase, C-terminal domain"/>
    <property type="match status" value="1"/>
</dbReference>
<dbReference type="SUPFAM" id="SSF47384">
    <property type="entry name" value="Homodimeric domain of signal transducing histidine kinase"/>
    <property type="match status" value="1"/>
</dbReference>
<dbReference type="PROSITE" id="PS50109">
    <property type="entry name" value="HIS_KIN"/>
    <property type="match status" value="1"/>
</dbReference>
<dbReference type="Gene3D" id="1.10.10.60">
    <property type="entry name" value="Homeodomain-like"/>
    <property type="match status" value="1"/>
</dbReference>
<dbReference type="Pfam" id="PF13407">
    <property type="entry name" value="Peripla_BP_4"/>
    <property type="match status" value="1"/>
</dbReference>
<dbReference type="InterPro" id="IPR036890">
    <property type="entry name" value="HATPase_C_sf"/>
</dbReference>
<dbReference type="PANTHER" id="PTHR43547:SF2">
    <property type="entry name" value="HYBRID SIGNAL TRANSDUCTION HISTIDINE KINASE C"/>
    <property type="match status" value="1"/>
</dbReference>
<dbReference type="SUPFAM" id="SSF46689">
    <property type="entry name" value="Homeodomain-like"/>
    <property type="match status" value="1"/>
</dbReference>
<dbReference type="InterPro" id="IPR005467">
    <property type="entry name" value="His_kinase_dom"/>
</dbReference>
<proteinExistence type="predicted"/>
<gene>
    <name evidence="11" type="ORF">ACFOUY_13140</name>
</gene>
<feature type="domain" description="HTH araC/xylS-type" evidence="8">
    <location>
        <begin position="829"/>
        <end position="928"/>
    </location>
</feature>
<dbReference type="Pfam" id="PF02518">
    <property type="entry name" value="HATPase_c"/>
    <property type="match status" value="1"/>
</dbReference>
<evidence type="ECO:0000256" key="6">
    <source>
        <dbReference type="PROSITE-ProRule" id="PRU00169"/>
    </source>
</evidence>
<dbReference type="InterPro" id="IPR001789">
    <property type="entry name" value="Sig_transdc_resp-reg_receiver"/>
</dbReference>
<evidence type="ECO:0000259" key="8">
    <source>
        <dbReference type="PROSITE" id="PS01124"/>
    </source>
</evidence>
<dbReference type="EMBL" id="JBHSBY010000123">
    <property type="protein sequence ID" value="MFC4197642.1"/>
    <property type="molecule type" value="Genomic_DNA"/>
</dbReference>
<keyword evidence="12" id="KW-1185">Reference proteome</keyword>
<feature type="domain" description="Histidine kinase" evidence="9">
    <location>
        <begin position="419"/>
        <end position="633"/>
    </location>
</feature>
<keyword evidence="5" id="KW-0804">Transcription</keyword>
<accession>A0ABV8NN35</accession>
<dbReference type="InterPro" id="IPR025997">
    <property type="entry name" value="SBP_2_dom"/>
</dbReference>
<evidence type="ECO:0000256" key="1">
    <source>
        <dbReference type="ARBA" id="ARBA00000085"/>
    </source>
</evidence>
<reference evidence="12" key="1">
    <citation type="journal article" date="2019" name="Int. J. Syst. Evol. Microbiol.">
        <title>The Global Catalogue of Microorganisms (GCM) 10K type strain sequencing project: providing services to taxonomists for standard genome sequencing and annotation.</title>
        <authorList>
            <consortium name="The Broad Institute Genomics Platform"/>
            <consortium name="The Broad Institute Genome Sequencing Center for Infectious Disease"/>
            <person name="Wu L."/>
            <person name="Ma J."/>
        </authorList>
    </citation>
    <scope>NUCLEOTIDE SEQUENCE [LARGE SCALE GENOMIC DNA]</scope>
    <source>
        <strain evidence="12">CCM 8689</strain>
    </source>
</reference>
<evidence type="ECO:0000256" key="2">
    <source>
        <dbReference type="ARBA" id="ARBA00012438"/>
    </source>
</evidence>
<feature type="transmembrane region" description="Helical" evidence="7">
    <location>
        <begin position="12"/>
        <end position="30"/>
    </location>
</feature>
<name>A0ABV8NN35_9SPHI</name>
<dbReference type="InterPro" id="IPR036097">
    <property type="entry name" value="HisK_dim/P_sf"/>
</dbReference>
<dbReference type="SMART" id="SM00342">
    <property type="entry name" value="HTH_ARAC"/>
    <property type="match status" value="1"/>
</dbReference>
<evidence type="ECO:0000313" key="12">
    <source>
        <dbReference type="Proteomes" id="UP001595792"/>
    </source>
</evidence>
<dbReference type="InterPro" id="IPR003661">
    <property type="entry name" value="HisK_dim/P_dom"/>
</dbReference>
<dbReference type="InterPro" id="IPR003594">
    <property type="entry name" value="HATPase_dom"/>
</dbReference>
<dbReference type="CDD" id="cd00075">
    <property type="entry name" value="HATPase"/>
    <property type="match status" value="1"/>
</dbReference>
<keyword evidence="4" id="KW-0805">Transcription regulation</keyword>
<dbReference type="Gene3D" id="3.40.50.2300">
    <property type="match status" value="3"/>
</dbReference>
<dbReference type="RefSeq" id="WP_378961275.1">
    <property type="nucleotide sequence ID" value="NZ_JBHRXC010000016.1"/>
</dbReference>
<dbReference type="EC" id="2.7.13.3" evidence="2"/>
<dbReference type="PANTHER" id="PTHR43547">
    <property type="entry name" value="TWO-COMPONENT HISTIDINE KINASE"/>
    <property type="match status" value="1"/>
</dbReference>
<comment type="caution">
    <text evidence="11">The sequence shown here is derived from an EMBL/GenBank/DDBJ whole genome shotgun (WGS) entry which is preliminary data.</text>
</comment>
<dbReference type="InterPro" id="IPR018060">
    <property type="entry name" value="HTH_AraC"/>
</dbReference>
<evidence type="ECO:0000256" key="7">
    <source>
        <dbReference type="SAM" id="Phobius"/>
    </source>
</evidence>
<evidence type="ECO:0000313" key="11">
    <source>
        <dbReference type="EMBL" id="MFC4197642.1"/>
    </source>
</evidence>
<dbReference type="PROSITE" id="PS50110">
    <property type="entry name" value="RESPONSE_REGULATORY"/>
    <property type="match status" value="1"/>
</dbReference>
<keyword evidence="7" id="KW-0812">Transmembrane</keyword>
<feature type="transmembrane region" description="Helical" evidence="7">
    <location>
        <begin position="352"/>
        <end position="376"/>
    </location>
</feature>
<dbReference type="SUPFAM" id="SSF53822">
    <property type="entry name" value="Periplasmic binding protein-like I"/>
    <property type="match status" value="1"/>
</dbReference>
<dbReference type="SMART" id="SM00448">
    <property type="entry name" value="REC"/>
    <property type="match status" value="1"/>
</dbReference>
<comment type="catalytic activity">
    <reaction evidence="1">
        <text>ATP + protein L-histidine = ADP + protein N-phospho-L-histidine.</text>
        <dbReference type="EC" id="2.7.13.3"/>
    </reaction>
</comment>
<dbReference type="InterPro" id="IPR004358">
    <property type="entry name" value="Sig_transdc_His_kin-like_C"/>
</dbReference>
<sequence>MNNQIFLKPATVRAFNIWLLSLIVTLLFLSSCSEKKEEKKFTIGFSQCVGSDLWRKTMLEEMKMELSLRSGTDFIYMDANNSSKKQIEQVEELVDNHIDLLIISPNEASPLTDIVEKVYNKGIPVIVLDRKTSSSQYTAYVGAENYQVGKMAGQYITKLLKGNGKVVEILGLPGSSPAIGRDKGFSDELSKSPGIKLAAQVYGNWVASSTLLELEKNKETILQSDAIFAHNDVMAASAKDFLRRHKASEHIKVIGVDALPGSGGGLQLISEGKISASVLYPTGGKEAISIAFKVLNKEPFSKENILQSLVIDSSSVQFMKLQWARVSSQQRDIERQQTMLSDQLRIYDNQKLVLNVIVITLVLAVIFGGLAFFSLLENRKINKSLEQKNLQILDQRNKLIDASAKIEEATEAKLNFFTNISHEFRTPLTLILSPLEDLLKSDKIQSGEKRELTMIQKNAYRLLKLINELIDYRKIEHQKFHVQASRNNVQSFLNEIIESFRYGALKKDIALKFSFPQLAIVANFDVNILEKVVLNLLSNALKFTPAHGKINVKLTAEDNHFIISVADNGSGMTEEELQQVWDQFYQSNTSESRGSGLGLSLTRELVHLHGGSIEVQSKKWDGSTFIVAMPYGEATDSKLSTVSADERSISLNEQVKVYITEELAAEEKQFDQISEYIKEYSVLIIEDNLDLLNYLHEKFSVNYEVFTATTGSQGLNEAFEKIPDIIVSDVIIPGMSGKEIAKSIKTDLRTSHIPLILLTAQASPEQQIEGINSMADLYMTKPFHFDFLQANVRNLLTNRMLLKEHYISDISTGVEKKSTLSALDKKFLNDFAGIVEHQLGNETLNVEDLAKMIGISRIQLYRKVKALLDCSITDYILTRRLKKASYLLMNEDYSISEIAFKIGISSPTYFSTLFKGKYGMSPSEFKKKQNI</sequence>
<evidence type="ECO:0000256" key="3">
    <source>
        <dbReference type="ARBA" id="ARBA00022553"/>
    </source>
</evidence>
<organism evidence="11 12">
    <name type="scientific">Pedobacter jamesrossensis</name>
    <dbReference type="NCBI Taxonomy" id="1908238"/>
    <lineage>
        <taxon>Bacteria</taxon>
        <taxon>Pseudomonadati</taxon>
        <taxon>Bacteroidota</taxon>
        <taxon>Sphingobacteriia</taxon>
        <taxon>Sphingobacteriales</taxon>
        <taxon>Sphingobacteriaceae</taxon>
        <taxon>Pedobacter</taxon>
    </lineage>
</organism>
<dbReference type="InterPro" id="IPR011006">
    <property type="entry name" value="CheY-like_superfamily"/>
</dbReference>
<keyword evidence="7" id="KW-0472">Membrane</keyword>
<dbReference type="SMART" id="SM00387">
    <property type="entry name" value="HATPase_c"/>
    <property type="match status" value="1"/>
</dbReference>
<dbReference type="InterPro" id="IPR028082">
    <property type="entry name" value="Peripla_BP_I"/>
</dbReference>
<dbReference type="SMART" id="SM00388">
    <property type="entry name" value="HisKA"/>
    <property type="match status" value="1"/>
</dbReference>